<dbReference type="FunFam" id="1.10.510.10:FF:001024">
    <property type="entry name" value="AGC protein kinase"/>
    <property type="match status" value="1"/>
</dbReference>
<dbReference type="PROSITE" id="PS50011">
    <property type="entry name" value="PROTEIN_KINASE_DOM"/>
    <property type="match status" value="1"/>
</dbReference>
<evidence type="ECO:0000259" key="8">
    <source>
        <dbReference type="PROSITE" id="PS50011"/>
    </source>
</evidence>
<proteinExistence type="predicted"/>
<evidence type="ECO:0000256" key="1">
    <source>
        <dbReference type="ARBA" id="ARBA00022527"/>
    </source>
</evidence>
<dbReference type="Gene3D" id="1.10.510.10">
    <property type="entry name" value="Transferase(Phosphotransferase) domain 1"/>
    <property type="match status" value="1"/>
</dbReference>
<name>A0A1I7UDB4_9PELO</name>
<feature type="domain" description="Protein kinase" evidence="8">
    <location>
        <begin position="415"/>
        <end position="660"/>
    </location>
</feature>
<dbReference type="Pfam" id="PF00069">
    <property type="entry name" value="Pkinase"/>
    <property type="match status" value="1"/>
</dbReference>
<dbReference type="InterPro" id="IPR000719">
    <property type="entry name" value="Prot_kinase_dom"/>
</dbReference>
<sequence length="718" mass="82106">MLEKLVRRFLGRVHASTSCPPPITPPLQFLLFPTMDKLMDEICREKQIVDRCKKSIDRKEPYDLISMKQQIDISLSKITAMKMRLIHMQNSTPTAFSTSYANPSPSTINQQILNTQLLCHGAIKVRDSLIREETPNEKVLRETEQTILVLNEKLELLIQCSNQRESICTPISVRRTRDGSTKSRRPPIQVSGLLKIRVTGLADLPRNTKPRQGRYASEYLAQAIKKKKSMFSRHGFRRYPHRAPAINDYIVIIHVGGKEVATMVWNEKKTMVGGDEETIQLFKSRQLDFEVYHTDSRSLCAIGSMQLESLLDEHDAKDPYATFAHRVVNLMPEGSLHFQTTYSDPEQSMEKRLGEHFTDSASKLSLSIRKNGSVLARGSQTRFMPRTAISVSQFVPPTPSVKPPRTSKVDSLESYRMLSVIGVGAFGTVKLGQRVEDDMYCAIKIIDRDKRTRKFDTPELQILKTLHHPFICSLMTSFMEDDSLHLVLEFCEAGDLHTHLSRTAHGFTRQQVLFFASSILLAVEYLHRKLYVHRDLKTENMMLTRSGILKIIDFGLCKKLQSRNEKMCDVVGTSTHLAAEIHRREPYGIEMDWWAVGVSLYQLRTREQPFYGNREVEMQKNSRVREWHTFNDLLVGLMAIHPEARLGYHSTEDVKNHPFFMDIDLDAVLNGTISAPYVPLMTPGLDLEYFDNPYHSELDTSSSSFTSVNSFLNLDMTV</sequence>
<evidence type="ECO:0000313" key="9">
    <source>
        <dbReference type="Proteomes" id="UP000095282"/>
    </source>
</evidence>
<dbReference type="GO" id="GO:0004674">
    <property type="term" value="F:protein serine/threonine kinase activity"/>
    <property type="evidence" value="ECO:0007669"/>
    <property type="project" value="UniProtKB-KW"/>
</dbReference>
<accession>A0A1I7UDB4</accession>
<organism evidence="9 10">
    <name type="scientific">Caenorhabditis tropicalis</name>
    <dbReference type="NCBI Taxonomy" id="1561998"/>
    <lineage>
        <taxon>Eukaryota</taxon>
        <taxon>Metazoa</taxon>
        <taxon>Ecdysozoa</taxon>
        <taxon>Nematoda</taxon>
        <taxon>Chromadorea</taxon>
        <taxon>Rhabditida</taxon>
        <taxon>Rhabditina</taxon>
        <taxon>Rhabditomorpha</taxon>
        <taxon>Rhabditoidea</taxon>
        <taxon>Rhabditidae</taxon>
        <taxon>Peloderinae</taxon>
        <taxon>Caenorhabditis</taxon>
    </lineage>
</organism>
<protein>
    <submittedName>
        <fullName evidence="10">Protein kinase domain-containing protein</fullName>
    </submittedName>
</protein>
<evidence type="ECO:0000313" key="10">
    <source>
        <dbReference type="WBParaSite" id="Csp11.Scaffold629.g8178.t1"/>
    </source>
</evidence>
<reference evidence="10" key="1">
    <citation type="submission" date="2016-11" db="UniProtKB">
        <authorList>
            <consortium name="WormBaseParasite"/>
        </authorList>
    </citation>
    <scope>IDENTIFICATION</scope>
</reference>
<keyword evidence="1" id="KW-0723">Serine/threonine-protein kinase</keyword>
<evidence type="ECO:0000256" key="4">
    <source>
        <dbReference type="ARBA" id="ARBA00022741"/>
    </source>
</evidence>
<dbReference type="STRING" id="1561998.A0A1I7UDB4"/>
<evidence type="ECO:0000256" key="3">
    <source>
        <dbReference type="ARBA" id="ARBA00022679"/>
    </source>
</evidence>
<dbReference type="PROSITE" id="PS00107">
    <property type="entry name" value="PROTEIN_KINASE_ATP"/>
    <property type="match status" value="1"/>
</dbReference>
<dbReference type="GO" id="GO:0005524">
    <property type="term" value="F:ATP binding"/>
    <property type="evidence" value="ECO:0007669"/>
    <property type="project" value="UniProtKB-UniRule"/>
</dbReference>
<keyword evidence="6 7" id="KW-0067">ATP-binding</keyword>
<evidence type="ECO:0000256" key="5">
    <source>
        <dbReference type="ARBA" id="ARBA00022777"/>
    </source>
</evidence>
<dbReference type="PANTHER" id="PTHR24351">
    <property type="entry name" value="RIBOSOMAL PROTEIN S6 KINASE"/>
    <property type="match status" value="1"/>
</dbReference>
<dbReference type="SMART" id="SM00220">
    <property type="entry name" value="S_TKc"/>
    <property type="match status" value="1"/>
</dbReference>
<keyword evidence="5" id="KW-0418">Kinase</keyword>
<keyword evidence="2" id="KW-0597">Phosphoprotein</keyword>
<keyword evidence="9" id="KW-1185">Reference proteome</keyword>
<dbReference type="WBParaSite" id="Csp11.Scaffold629.g8178.t1">
    <property type="protein sequence ID" value="Csp11.Scaffold629.g8178.t1"/>
    <property type="gene ID" value="Csp11.Scaffold629.g8178"/>
</dbReference>
<dbReference type="PROSITE" id="PS00108">
    <property type="entry name" value="PROTEIN_KINASE_ST"/>
    <property type="match status" value="1"/>
</dbReference>
<evidence type="ECO:0000256" key="7">
    <source>
        <dbReference type="PROSITE-ProRule" id="PRU10141"/>
    </source>
</evidence>
<dbReference type="eggNOG" id="KOG0598">
    <property type="taxonomic scope" value="Eukaryota"/>
</dbReference>
<dbReference type="Proteomes" id="UP000095282">
    <property type="component" value="Unplaced"/>
</dbReference>
<dbReference type="Gene3D" id="3.30.200.20">
    <property type="entry name" value="Phosphorylase Kinase, domain 1"/>
    <property type="match status" value="1"/>
</dbReference>
<evidence type="ECO:0000256" key="2">
    <source>
        <dbReference type="ARBA" id="ARBA00022553"/>
    </source>
</evidence>
<dbReference type="InterPro" id="IPR017441">
    <property type="entry name" value="Protein_kinase_ATP_BS"/>
</dbReference>
<dbReference type="InterPro" id="IPR008271">
    <property type="entry name" value="Ser/Thr_kinase_AS"/>
</dbReference>
<dbReference type="SUPFAM" id="SSF56112">
    <property type="entry name" value="Protein kinase-like (PK-like)"/>
    <property type="match status" value="1"/>
</dbReference>
<dbReference type="InterPro" id="IPR011009">
    <property type="entry name" value="Kinase-like_dom_sf"/>
</dbReference>
<evidence type="ECO:0000256" key="6">
    <source>
        <dbReference type="ARBA" id="ARBA00022840"/>
    </source>
</evidence>
<feature type="binding site" evidence="7">
    <location>
        <position position="444"/>
    </location>
    <ligand>
        <name>ATP</name>
        <dbReference type="ChEBI" id="CHEBI:30616"/>
    </ligand>
</feature>
<keyword evidence="3" id="KW-0808">Transferase</keyword>
<dbReference type="AlphaFoldDB" id="A0A1I7UDB4"/>
<keyword evidence="4 7" id="KW-0547">Nucleotide-binding</keyword>